<evidence type="ECO:0000313" key="3">
    <source>
        <dbReference type="EMBL" id="CAA7400986.1"/>
    </source>
</evidence>
<dbReference type="InterPro" id="IPR046960">
    <property type="entry name" value="PPR_At4g14850-like_plant"/>
</dbReference>
<dbReference type="PANTHER" id="PTHR47926:SF456">
    <property type="entry name" value="PENTATRICOPEPTIDE REPEAT-CONTAINING PROTEIN ELI1, CHLOROPLASTIC"/>
    <property type="match status" value="1"/>
</dbReference>
<sequence length="589" mass="62115">MMAGWSSMIRACVRNEQFSESLTLFRWMLRAGRGGDGHAIAAAAKACGRRRHLLGGCGLHGHAVAVGLEGNVFVKTSLLDMYSRCSTLQLARRLFDEMPLRNLATWNAMILACARNAEVNAAFDLLGQMRVNGLDPNLSTFLGLVSGGILPHQCSRSLHCYGLKLGMTSELTFANSLIAIYSRGGWVNAAGFLFESMGERSAASWTALAGGFVNAGDHAGALEIFNRMRRSGLALDEVAVVGLVSAAAASADRRRVSAAHGLAVKSGFCGGGGISAANSLVSCYCKCGDLPAAERVFLSIPEKEKDVFSWTAMIAGYAENGGAADALTLSEEMVAAGVNPAEATVLALLAASAELGSPAAGRRVAELAGAAGLAGGRKVRTALIHMYSKCGDIHRAREVFSQISRKDLALWSCMVNGYAVNGMGMAAIELFEEMTAEGVDPDGAVFTSLLSACRHAGMVEKGLTLFHRMTAEFQIEPAGEHYVCLADLLVRGGHRGAALRVAAMAPPGEFRAAAMSAAGGGGAAAQEESCGEKLVVFKRLAEMGRWEEAAHVRRVMEERGLVKKPGWSRVEDEDEAGLVGSESLSDHMH</sequence>
<gene>
    <name evidence="3" type="ORF">SI8410_08011664</name>
</gene>
<organism evidence="3 4">
    <name type="scientific">Spirodela intermedia</name>
    <name type="common">Intermediate duckweed</name>
    <dbReference type="NCBI Taxonomy" id="51605"/>
    <lineage>
        <taxon>Eukaryota</taxon>
        <taxon>Viridiplantae</taxon>
        <taxon>Streptophyta</taxon>
        <taxon>Embryophyta</taxon>
        <taxon>Tracheophyta</taxon>
        <taxon>Spermatophyta</taxon>
        <taxon>Magnoliopsida</taxon>
        <taxon>Liliopsida</taxon>
        <taxon>Araceae</taxon>
        <taxon>Lemnoideae</taxon>
        <taxon>Spirodela</taxon>
    </lineage>
</organism>
<dbReference type="PROSITE" id="PS51375">
    <property type="entry name" value="PPR"/>
    <property type="match status" value="4"/>
</dbReference>
<dbReference type="Pfam" id="PF13041">
    <property type="entry name" value="PPR_2"/>
    <property type="match status" value="2"/>
</dbReference>
<evidence type="ECO:0000256" key="1">
    <source>
        <dbReference type="ARBA" id="ARBA00022737"/>
    </source>
</evidence>
<dbReference type="Gene3D" id="1.25.40.10">
    <property type="entry name" value="Tetratricopeptide repeat domain"/>
    <property type="match status" value="4"/>
</dbReference>
<proteinExistence type="predicted"/>
<evidence type="ECO:0000256" key="2">
    <source>
        <dbReference type="PROSITE-ProRule" id="PRU00708"/>
    </source>
</evidence>
<feature type="repeat" description="PPR" evidence="2">
    <location>
        <begin position="201"/>
        <end position="235"/>
    </location>
</feature>
<accession>A0A7I8KUJ5</accession>
<protein>
    <submittedName>
        <fullName evidence="3">Uncharacterized protein</fullName>
    </submittedName>
</protein>
<dbReference type="InterPro" id="IPR011990">
    <property type="entry name" value="TPR-like_helical_dom_sf"/>
</dbReference>
<keyword evidence="1" id="KW-0677">Repeat</keyword>
<feature type="repeat" description="PPR" evidence="2">
    <location>
        <begin position="102"/>
        <end position="136"/>
    </location>
</feature>
<dbReference type="OrthoDB" id="185373at2759"/>
<keyword evidence="4" id="KW-1185">Reference proteome</keyword>
<dbReference type="EMBL" id="LR746271">
    <property type="protein sequence ID" value="CAA7400986.1"/>
    <property type="molecule type" value="Genomic_DNA"/>
</dbReference>
<dbReference type="Proteomes" id="UP000663760">
    <property type="component" value="Chromosome 8"/>
</dbReference>
<dbReference type="FunFam" id="1.25.40.10:FF:000344">
    <property type="entry name" value="Pentatricopeptide repeat-containing protein"/>
    <property type="match status" value="1"/>
</dbReference>
<dbReference type="FunFam" id="1.25.40.10:FF:000242">
    <property type="entry name" value="Pentatricopeptide repeat-containing protein"/>
    <property type="match status" value="1"/>
</dbReference>
<dbReference type="NCBIfam" id="TIGR00756">
    <property type="entry name" value="PPR"/>
    <property type="match status" value="4"/>
</dbReference>
<dbReference type="GO" id="GO:0003723">
    <property type="term" value="F:RNA binding"/>
    <property type="evidence" value="ECO:0007669"/>
    <property type="project" value="InterPro"/>
</dbReference>
<dbReference type="GO" id="GO:0009451">
    <property type="term" value="P:RNA modification"/>
    <property type="evidence" value="ECO:0007669"/>
    <property type="project" value="InterPro"/>
</dbReference>
<feature type="repeat" description="PPR" evidence="2">
    <location>
        <begin position="407"/>
        <end position="441"/>
    </location>
</feature>
<dbReference type="InterPro" id="IPR002885">
    <property type="entry name" value="PPR_rpt"/>
</dbReference>
<feature type="repeat" description="PPR" evidence="2">
    <location>
        <begin position="306"/>
        <end position="340"/>
    </location>
</feature>
<dbReference type="PANTHER" id="PTHR47926">
    <property type="entry name" value="PENTATRICOPEPTIDE REPEAT-CONTAINING PROTEIN"/>
    <property type="match status" value="1"/>
</dbReference>
<name>A0A7I8KUJ5_SPIIN</name>
<dbReference type="AlphaFoldDB" id="A0A7I8KUJ5"/>
<dbReference type="Pfam" id="PF01535">
    <property type="entry name" value="PPR"/>
    <property type="match status" value="6"/>
</dbReference>
<evidence type="ECO:0000313" key="4">
    <source>
        <dbReference type="Proteomes" id="UP000663760"/>
    </source>
</evidence>
<reference evidence="3" key="1">
    <citation type="submission" date="2020-02" db="EMBL/GenBank/DDBJ databases">
        <authorList>
            <person name="Scholz U."/>
            <person name="Mascher M."/>
            <person name="Fiebig A."/>
        </authorList>
    </citation>
    <scope>NUCLEOTIDE SEQUENCE</scope>
</reference>